<dbReference type="InterPro" id="IPR033944">
    <property type="entry name" value="Cyt_c_oxase_su1_dom"/>
</dbReference>
<dbReference type="PROSITE" id="PS50855">
    <property type="entry name" value="COX1"/>
    <property type="match status" value="1"/>
</dbReference>
<feature type="transmembrane region" description="Helical" evidence="7">
    <location>
        <begin position="280"/>
        <end position="297"/>
    </location>
</feature>
<dbReference type="EMBL" id="KJ806268">
    <property type="protein sequence ID" value="AIK29128.1"/>
    <property type="molecule type" value="Genomic_DNA"/>
</dbReference>
<keyword evidence="6" id="KW-0249">Electron transport</keyword>
<keyword evidence="6" id="KW-0186">Copper</keyword>
<dbReference type="EC" id="7.1.1.9" evidence="6"/>
<keyword evidence="4 7" id="KW-1133">Transmembrane helix</keyword>
<keyword evidence="3 6" id="KW-0812">Transmembrane</keyword>
<feature type="domain" description="Cytochrome oxidase subunit I profile" evidence="8">
    <location>
        <begin position="11"/>
        <end position="501"/>
    </location>
</feature>
<comment type="function">
    <text evidence="6">Component of the cytochrome c oxidase, the last enzyme in the mitochondrial electron transport chain which drives oxidative phosphorylation. The respiratory chain contains 3 multisubunit complexes succinate dehydrogenase (complex II, CII), ubiquinol-cytochrome c oxidoreductase (cytochrome b-c1 complex, complex III, CIII) and cytochrome c oxidase (complex IV, CIV), that cooperate to transfer electrons derived from NADH and succinate to molecular oxygen, creating an electrochemical gradient over the inner membrane that drives transmembrane transport and the ATP synthase. Cytochrome c oxidase is the component of the respiratory chain that catalyzes the reduction of oxygen to water. Electrons originating from reduced cytochrome c in the intermembrane space (IMS) are transferred via the dinuclear copper A center (CU(A)) of subunit 2 and heme A of subunit 1 to the active site in subunit 1, a binuclear center (BNC) formed by heme A3 and copper B (CU(B)). The BNC reduces molecular oxygen to 2 water molecules using 4 electrons from cytochrome c in the IMS and 4 protons from the mitochondrial matrix.</text>
</comment>
<feature type="transmembrane region" description="Helical" evidence="7">
    <location>
        <begin position="345"/>
        <end position="365"/>
    </location>
</feature>
<dbReference type="Gene3D" id="1.20.210.10">
    <property type="entry name" value="Cytochrome c oxidase-like, subunit I domain"/>
    <property type="match status" value="1"/>
</dbReference>
<dbReference type="InterPro" id="IPR036927">
    <property type="entry name" value="Cyt_c_oxase-like_su1_sf"/>
</dbReference>
<dbReference type="GO" id="GO:0020037">
    <property type="term" value="F:heme binding"/>
    <property type="evidence" value="ECO:0007669"/>
    <property type="project" value="InterPro"/>
</dbReference>
<feature type="transmembrane region" description="Helical" evidence="7">
    <location>
        <begin position="317"/>
        <end position="338"/>
    </location>
</feature>
<feature type="transmembrane region" description="Helical" evidence="7">
    <location>
        <begin position="61"/>
        <end position="90"/>
    </location>
</feature>
<evidence type="ECO:0000256" key="3">
    <source>
        <dbReference type="ARBA" id="ARBA00022692"/>
    </source>
</evidence>
<dbReference type="GO" id="GO:0045277">
    <property type="term" value="C:respiratory chain complex IV"/>
    <property type="evidence" value="ECO:0007669"/>
    <property type="project" value="InterPro"/>
</dbReference>
<feature type="transmembrane region" description="Helical" evidence="7">
    <location>
        <begin position="420"/>
        <end position="439"/>
    </location>
</feature>
<feature type="transmembrane region" description="Helical" evidence="7">
    <location>
        <begin position="111"/>
        <end position="135"/>
    </location>
</feature>
<keyword evidence="5 6" id="KW-0472">Membrane</keyword>
<dbReference type="PRINTS" id="PR01165">
    <property type="entry name" value="CYCOXIDASEI"/>
</dbReference>
<dbReference type="GO" id="GO:0005743">
    <property type="term" value="C:mitochondrial inner membrane"/>
    <property type="evidence" value="ECO:0007669"/>
    <property type="project" value="UniProtKB-SubCell"/>
</dbReference>
<dbReference type="PANTHER" id="PTHR10422:SF18">
    <property type="entry name" value="CYTOCHROME C OXIDASE SUBUNIT 1"/>
    <property type="match status" value="1"/>
</dbReference>
<dbReference type="GO" id="GO:0004129">
    <property type="term" value="F:cytochrome-c oxidase activity"/>
    <property type="evidence" value="ECO:0007669"/>
    <property type="project" value="UniProtKB-EC"/>
</dbReference>
<dbReference type="InterPro" id="IPR000883">
    <property type="entry name" value="Cyt_C_Oxase_1"/>
</dbReference>
<dbReference type="UniPathway" id="UPA00705"/>
<evidence type="ECO:0000313" key="9">
    <source>
        <dbReference type="EMBL" id="AIK29128.1"/>
    </source>
</evidence>
<sequence>MFLKSSFLRRWFCSTNAKDIAFLYLLFAAWCGILATTMSILMRMELTSPGPGVLAGNGQLYNVLITAHGLLMLFFVVRPAFMGGFGNWLVPVRIGAADMAFPRRNNISFWLLPNALMLLLRSSLVEQGAGIGWVAYPPLSSNLSHSGASVDLAIFSLHVAGVGSLLGSINFLVTAANRRAVGMTLYRRPLFVWSLCFVSILRIVSLPVFAAGLTRLLTDRNFNTSFFVPAGGGDPILYQHLFWFFGHPEVYVRILPAFGIVSHVFSYYARKPVFGYVGRVNARGAIALLGFVVWAHHRFTVGLDVDTRAYFTSATRIIAVPTGIKIFSWLATLLAGSLWLTAPRLFALGFLVLFTIGGLTGIVLANAGVDVALHDTYYVVAHFHYVLSMGAIFGIFAAVYFWRSTITGCTYPEHHAQAHFWLFFIGVNLTFFPMHFLGLAGRPRRILDYPDAFVGWNRVASFGSYLSAFSFVYFFWIRGQAFAGTKTTAPLTTRRPALASA</sequence>
<protein>
    <recommendedName>
        <fullName evidence="6">Cytochrome c oxidase subunit 1</fullName>
        <ecNumber evidence="6">7.1.1.9</ecNumber>
    </recommendedName>
</protein>
<feature type="transmembrane region" description="Helical" evidence="7">
    <location>
        <begin position="155"/>
        <end position="178"/>
    </location>
</feature>
<dbReference type="GO" id="GO:0006123">
    <property type="term" value="P:mitochondrial electron transport, cytochrome c to oxygen"/>
    <property type="evidence" value="ECO:0007669"/>
    <property type="project" value="TreeGrafter"/>
</dbReference>
<evidence type="ECO:0000256" key="4">
    <source>
        <dbReference type="ARBA" id="ARBA00022989"/>
    </source>
</evidence>
<evidence type="ECO:0000256" key="1">
    <source>
        <dbReference type="ARBA" id="ARBA00004141"/>
    </source>
</evidence>
<dbReference type="RefSeq" id="YP_009054640.1">
    <property type="nucleotide sequence ID" value="NC_024758.1"/>
</dbReference>
<keyword evidence="6 9" id="KW-0496">Mitochondrion</keyword>
<feature type="transmembrane region" description="Helical" evidence="7">
    <location>
        <begin position="21"/>
        <end position="41"/>
    </location>
</feature>
<dbReference type="GO" id="GO:0015990">
    <property type="term" value="P:electron transport coupled proton transport"/>
    <property type="evidence" value="ECO:0007669"/>
    <property type="project" value="TreeGrafter"/>
</dbReference>
<proteinExistence type="inferred from homology"/>
<evidence type="ECO:0000256" key="2">
    <source>
        <dbReference type="ARBA" id="ARBA00011164"/>
    </source>
</evidence>
<dbReference type="Pfam" id="PF00115">
    <property type="entry name" value="COX1"/>
    <property type="match status" value="1"/>
</dbReference>
<feature type="transmembrane region" description="Helical" evidence="7">
    <location>
        <begin position="250"/>
        <end position="268"/>
    </location>
</feature>
<dbReference type="InterPro" id="IPR023615">
    <property type="entry name" value="Cyt_c_Oxase_su1_BS"/>
</dbReference>
<dbReference type="PANTHER" id="PTHR10422">
    <property type="entry name" value="CYTOCHROME C OXIDASE SUBUNIT 1"/>
    <property type="match status" value="1"/>
</dbReference>
<name>A0A076VF19_9CHLO</name>
<keyword evidence="6" id="KW-0408">Iron</keyword>
<dbReference type="AlphaFoldDB" id="A0A076VF19"/>
<feature type="transmembrane region" description="Helical" evidence="7">
    <location>
        <begin position="377"/>
        <end position="400"/>
    </location>
</feature>
<comment type="catalytic activity">
    <reaction evidence="6">
        <text>4 Fe(II)-[cytochrome c] + O2 + 8 H(+)(in) = 4 Fe(III)-[cytochrome c] + 2 H2O + 4 H(+)(out)</text>
        <dbReference type="Rhea" id="RHEA:11436"/>
        <dbReference type="Rhea" id="RHEA-COMP:10350"/>
        <dbReference type="Rhea" id="RHEA-COMP:14399"/>
        <dbReference type="ChEBI" id="CHEBI:15377"/>
        <dbReference type="ChEBI" id="CHEBI:15378"/>
        <dbReference type="ChEBI" id="CHEBI:15379"/>
        <dbReference type="ChEBI" id="CHEBI:29033"/>
        <dbReference type="ChEBI" id="CHEBI:29034"/>
        <dbReference type="EC" id="7.1.1.9"/>
    </reaction>
</comment>
<evidence type="ECO:0000256" key="7">
    <source>
        <dbReference type="SAM" id="Phobius"/>
    </source>
</evidence>
<keyword evidence="6" id="KW-0999">Mitochondrion inner membrane</keyword>
<dbReference type="InterPro" id="IPR023616">
    <property type="entry name" value="Cyt_c_oxase-like_su1_dom"/>
</dbReference>
<evidence type="ECO:0000259" key="8">
    <source>
        <dbReference type="PROSITE" id="PS50855"/>
    </source>
</evidence>
<reference evidence="9" key="1">
    <citation type="journal article" date="2014" name="Genome Biol. Evol.">
        <title>Gene arrangement convergence, diverse intron content, and genetic code modifications in mitochondrial genomes of Sphaeropleales (Chlorophyta).</title>
        <authorList>
            <person name="Fucikova K."/>
            <person name="Lewis P.O."/>
            <person name="Gonzalez-Halphen D."/>
            <person name="Lewis L.A."/>
        </authorList>
    </citation>
    <scope>NUCLEOTIDE SEQUENCE</scope>
    <source>
        <strain evidence="9">UTEX 56</strain>
    </source>
</reference>
<dbReference type="SUPFAM" id="SSF81442">
    <property type="entry name" value="Cytochrome c oxidase subunit I-like"/>
    <property type="match status" value="1"/>
</dbReference>
<comment type="similarity">
    <text evidence="6">Belongs to the heme-copper respiratory oxidase family.</text>
</comment>
<organism evidence="9">
    <name type="scientific">Chromochloris zofingiensis</name>
    <dbReference type="NCBI Taxonomy" id="31302"/>
    <lineage>
        <taxon>Eukaryota</taxon>
        <taxon>Viridiplantae</taxon>
        <taxon>Chlorophyta</taxon>
        <taxon>core chlorophytes</taxon>
        <taxon>Chlorophyceae</taxon>
        <taxon>CS clade</taxon>
        <taxon>Sphaeropleales</taxon>
        <taxon>Chromochloridaceae</taxon>
        <taxon>Chromochloris</taxon>
    </lineage>
</organism>
<comment type="pathway">
    <text evidence="6">Energy metabolism; oxidative phosphorylation.</text>
</comment>
<evidence type="ECO:0000256" key="6">
    <source>
        <dbReference type="RuleBase" id="RU000369"/>
    </source>
</evidence>
<feature type="transmembrane region" description="Helical" evidence="7">
    <location>
        <begin position="459"/>
        <end position="477"/>
    </location>
</feature>
<evidence type="ECO:0000256" key="5">
    <source>
        <dbReference type="ARBA" id="ARBA00023136"/>
    </source>
</evidence>
<keyword evidence="6" id="KW-0679">Respiratory chain</keyword>
<dbReference type="CDD" id="cd01663">
    <property type="entry name" value="Cyt_c_Oxidase_I"/>
    <property type="match status" value="1"/>
</dbReference>
<keyword evidence="6" id="KW-0813">Transport</keyword>
<comment type="subcellular location">
    <subcellularLocation>
        <location evidence="1">Membrane</location>
        <topology evidence="1">Multi-pass membrane protein</topology>
    </subcellularLocation>
    <subcellularLocation>
        <location evidence="6">Mitochondrion inner membrane</location>
        <topology evidence="6">Multi-pass membrane protein</topology>
    </subcellularLocation>
</comment>
<accession>A0A076VF19</accession>
<dbReference type="GO" id="GO:0046872">
    <property type="term" value="F:metal ion binding"/>
    <property type="evidence" value="ECO:0007669"/>
    <property type="project" value="UniProtKB-KW"/>
</dbReference>
<feature type="transmembrane region" description="Helical" evidence="7">
    <location>
        <begin position="190"/>
        <end position="213"/>
    </location>
</feature>
<keyword evidence="6" id="KW-0349">Heme</keyword>
<geneLocation type="mitochondrion" evidence="9"/>
<comment type="subunit">
    <text evidence="2">Component of the cytochrome c oxidase (complex IV, CIV), a multisubunit enzyme composed of a catalytic core of 3 subunits and several supernumerary subunits. The complex exists as a monomer or a dimer and forms supercomplexes (SCs) in the inner mitochondrial membrane with ubiquinol-cytochrome c oxidoreductase (cytochrome b-c1 complex, complex III, CIII).</text>
</comment>
<dbReference type="PROSITE" id="PS00077">
    <property type="entry name" value="COX1_CUB"/>
    <property type="match status" value="1"/>
</dbReference>
<keyword evidence="6" id="KW-0479">Metal-binding</keyword>